<dbReference type="GO" id="GO:0005819">
    <property type="term" value="C:spindle"/>
    <property type="evidence" value="ECO:0007669"/>
    <property type="project" value="UniProtKB-SubCell"/>
</dbReference>
<gene>
    <name evidence="6" type="ORF">F7725_015760</name>
</gene>
<dbReference type="AlphaFoldDB" id="A0A7J5YJB6"/>
<evidence type="ECO:0000256" key="3">
    <source>
        <dbReference type="ARBA" id="ARBA00007286"/>
    </source>
</evidence>
<comment type="similarity">
    <text evidence="3">Belongs to the MOZART2 family.</text>
</comment>
<name>A0A7J5YJB6_DISMA</name>
<protein>
    <submittedName>
        <fullName evidence="6">Uncharacterized protein</fullName>
    </submittedName>
</protein>
<dbReference type="GO" id="GO:0005813">
    <property type="term" value="C:centrosome"/>
    <property type="evidence" value="ECO:0007669"/>
    <property type="project" value="UniProtKB-SubCell"/>
</dbReference>
<accession>A0A7J5YJB6</accession>
<proteinExistence type="inferred from homology"/>
<reference evidence="6 7" key="1">
    <citation type="submission" date="2020-03" db="EMBL/GenBank/DDBJ databases">
        <title>Dissostichus mawsoni Genome sequencing and assembly.</title>
        <authorList>
            <person name="Park H."/>
        </authorList>
    </citation>
    <scope>NUCLEOTIDE SEQUENCE [LARGE SCALE GENOMIC DNA]</scope>
    <source>
        <strain evidence="6">DM0001</strain>
        <tissue evidence="6">Muscle</tissue>
    </source>
</reference>
<organism evidence="6 7">
    <name type="scientific">Dissostichus mawsoni</name>
    <name type="common">Antarctic cod</name>
    <dbReference type="NCBI Taxonomy" id="36200"/>
    <lineage>
        <taxon>Eukaryota</taxon>
        <taxon>Metazoa</taxon>
        <taxon>Chordata</taxon>
        <taxon>Craniata</taxon>
        <taxon>Vertebrata</taxon>
        <taxon>Euteleostomi</taxon>
        <taxon>Actinopterygii</taxon>
        <taxon>Neopterygii</taxon>
        <taxon>Teleostei</taxon>
        <taxon>Neoteleostei</taxon>
        <taxon>Acanthomorphata</taxon>
        <taxon>Eupercaria</taxon>
        <taxon>Perciformes</taxon>
        <taxon>Notothenioidei</taxon>
        <taxon>Nototheniidae</taxon>
        <taxon>Dissostichus</taxon>
    </lineage>
</organism>
<evidence type="ECO:0000256" key="4">
    <source>
        <dbReference type="ARBA" id="ARBA00022490"/>
    </source>
</evidence>
<dbReference type="Pfam" id="PF12926">
    <property type="entry name" value="MOZART2"/>
    <property type="match status" value="1"/>
</dbReference>
<keyword evidence="4" id="KW-0963">Cytoplasm</keyword>
<comment type="caution">
    <text evidence="6">The sequence shown here is derived from an EMBL/GenBank/DDBJ whole genome shotgun (WGS) entry which is preliminary data.</text>
</comment>
<evidence type="ECO:0000256" key="2">
    <source>
        <dbReference type="ARBA" id="ARBA00004300"/>
    </source>
</evidence>
<evidence type="ECO:0000256" key="5">
    <source>
        <dbReference type="ARBA" id="ARBA00023212"/>
    </source>
</evidence>
<evidence type="ECO:0000256" key="1">
    <source>
        <dbReference type="ARBA" id="ARBA00004186"/>
    </source>
</evidence>
<dbReference type="OrthoDB" id="10064769at2759"/>
<keyword evidence="5" id="KW-0206">Cytoskeleton</keyword>
<keyword evidence="7" id="KW-1185">Reference proteome</keyword>
<dbReference type="Proteomes" id="UP000518266">
    <property type="component" value="Unassembled WGS sequence"/>
</dbReference>
<dbReference type="InterPro" id="IPR024332">
    <property type="entry name" value="MOZART2"/>
</dbReference>
<comment type="subcellular location">
    <subcellularLocation>
        <location evidence="2">Cytoplasm</location>
        <location evidence="2">Cytoskeleton</location>
        <location evidence="2">Microtubule organizing center</location>
        <location evidence="2">Centrosome</location>
    </subcellularLocation>
    <subcellularLocation>
        <location evidence="1">Cytoplasm</location>
        <location evidence="1">Cytoskeleton</location>
        <location evidence="1">Spindle</location>
    </subcellularLocation>
</comment>
<sequence length="321" mass="36037">MVDSVYLGEGDRDASVQLNVICQLCELMLLLLKRLQQTVDLLLRQHHPAVILQQERSNILQAGGGDLGQQDGHVLLLLPQPDQPLPDVSVHHAQRHLLLPAQGLVEVCKSNPYMFSVRHAYSVLYYLLSTLYLLHDAHKLPGVLGHFICEGADAVGHVQNGRPDLIRFSLKNSVLKKRNAHERPGLAGLLQADKLDGVDLMLRQRVFSGTRRCLASVRVEWVCWEHSAHRTSSAIPDWLLAPFWRRSKSSSKAKFFFRPQTPESPKQMWVFQIHLPQVSVMSQQTAPPAPDSPALLVTSNVQKYAIKKKKVLSARRQSSSS</sequence>
<evidence type="ECO:0000313" key="6">
    <source>
        <dbReference type="EMBL" id="KAF3849263.1"/>
    </source>
</evidence>
<dbReference type="EMBL" id="JAAKFY010000012">
    <property type="protein sequence ID" value="KAF3849263.1"/>
    <property type="molecule type" value="Genomic_DNA"/>
</dbReference>
<evidence type="ECO:0000313" key="7">
    <source>
        <dbReference type="Proteomes" id="UP000518266"/>
    </source>
</evidence>